<dbReference type="AlphaFoldDB" id="A0A1Y2DQC3"/>
<protein>
    <submittedName>
        <fullName evidence="1">Uncharacterized protein</fullName>
    </submittedName>
</protein>
<dbReference type="Proteomes" id="UP000193689">
    <property type="component" value="Unassembled WGS sequence"/>
</dbReference>
<proteinExistence type="predicted"/>
<evidence type="ECO:0000313" key="1">
    <source>
        <dbReference type="EMBL" id="ORY61493.1"/>
    </source>
</evidence>
<keyword evidence="2" id="KW-1185">Reference proteome</keyword>
<organism evidence="1 2">
    <name type="scientific">Pseudomassariella vexata</name>
    <dbReference type="NCBI Taxonomy" id="1141098"/>
    <lineage>
        <taxon>Eukaryota</taxon>
        <taxon>Fungi</taxon>
        <taxon>Dikarya</taxon>
        <taxon>Ascomycota</taxon>
        <taxon>Pezizomycotina</taxon>
        <taxon>Sordariomycetes</taxon>
        <taxon>Xylariomycetidae</taxon>
        <taxon>Amphisphaeriales</taxon>
        <taxon>Pseudomassariaceae</taxon>
        <taxon>Pseudomassariella</taxon>
    </lineage>
</organism>
<dbReference type="EMBL" id="MCFJ01000010">
    <property type="protein sequence ID" value="ORY61493.1"/>
    <property type="molecule type" value="Genomic_DNA"/>
</dbReference>
<gene>
    <name evidence="1" type="ORF">BCR38DRAFT_35553</name>
</gene>
<evidence type="ECO:0000313" key="2">
    <source>
        <dbReference type="Proteomes" id="UP000193689"/>
    </source>
</evidence>
<dbReference type="GeneID" id="63773169"/>
<name>A0A1Y2DQC3_9PEZI</name>
<dbReference type="RefSeq" id="XP_040713570.1">
    <property type="nucleotide sequence ID" value="XM_040856957.1"/>
</dbReference>
<reference evidence="1 2" key="1">
    <citation type="submission" date="2016-07" db="EMBL/GenBank/DDBJ databases">
        <title>Pervasive Adenine N6-methylation of Active Genes in Fungi.</title>
        <authorList>
            <consortium name="DOE Joint Genome Institute"/>
            <person name="Mondo S.J."/>
            <person name="Dannebaum R.O."/>
            <person name="Kuo R.C."/>
            <person name="Labutti K."/>
            <person name="Haridas S."/>
            <person name="Kuo A."/>
            <person name="Salamov A."/>
            <person name="Ahrendt S.R."/>
            <person name="Lipzen A."/>
            <person name="Sullivan W."/>
            <person name="Andreopoulos W.B."/>
            <person name="Clum A."/>
            <person name="Lindquist E."/>
            <person name="Daum C."/>
            <person name="Ramamoorthy G.K."/>
            <person name="Gryganskyi A."/>
            <person name="Culley D."/>
            <person name="Magnuson J.K."/>
            <person name="James T.Y."/>
            <person name="O'Malley M.A."/>
            <person name="Stajich J.E."/>
            <person name="Spatafora J.W."/>
            <person name="Visel A."/>
            <person name="Grigoriev I.V."/>
        </authorList>
    </citation>
    <scope>NUCLEOTIDE SEQUENCE [LARGE SCALE GENOMIC DNA]</scope>
    <source>
        <strain evidence="1 2">CBS 129021</strain>
    </source>
</reference>
<dbReference type="InParanoid" id="A0A1Y2DQC3"/>
<sequence>MMPLTALLVLWIDRGRHQSTSRVSVRLVDDEQYSPPLTLKWKTEINNPASRISTIDEGGNILCPCRFIDGIKCGFCSSIRQQAGSCGTEEFYSHCGDFCYFPRDNNGDLIGLVGDGGIRKQSDLAPISCMRTQQGLT</sequence>
<accession>A0A1Y2DQC3</accession>
<comment type="caution">
    <text evidence="1">The sequence shown here is derived from an EMBL/GenBank/DDBJ whole genome shotgun (WGS) entry which is preliminary data.</text>
</comment>